<feature type="transmembrane region" description="Helical" evidence="1">
    <location>
        <begin position="6"/>
        <end position="25"/>
    </location>
</feature>
<sequence length="120" mass="13651">MKNTCSVLVVIVLLFVLIVTGYFGYKQTEGMKTCNNRYKHAKKKYKKKSIDMNDYILKTQIVPPVCPVCPAYQLREREKPCPECPPCGRCPESNFECKKVEIESGNQPVSVPIITDVNAY</sequence>
<evidence type="ECO:0000256" key="1">
    <source>
        <dbReference type="SAM" id="Phobius"/>
    </source>
</evidence>
<keyword evidence="1" id="KW-1133">Transmembrane helix</keyword>
<accession>A0A6C0BSY0</accession>
<organism evidence="2">
    <name type="scientific">viral metagenome</name>
    <dbReference type="NCBI Taxonomy" id="1070528"/>
    <lineage>
        <taxon>unclassified sequences</taxon>
        <taxon>metagenomes</taxon>
        <taxon>organismal metagenomes</taxon>
    </lineage>
</organism>
<dbReference type="AlphaFoldDB" id="A0A6C0BSY0"/>
<proteinExistence type="predicted"/>
<reference evidence="2" key="1">
    <citation type="journal article" date="2020" name="Nature">
        <title>Giant virus diversity and host interactions through global metagenomics.</title>
        <authorList>
            <person name="Schulz F."/>
            <person name="Roux S."/>
            <person name="Paez-Espino D."/>
            <person name="Jungbluth S."/>
            <person name="Walsh D.A."/>
            <person name="Denef V.J."/>
            <person name="McMahon K.D."/>
            <person name="Konstantinidis K.T."/>
            <person name="Eloe-Fadrosh E.A."/>
            <person name="Kyrpides N.C."/>
            <person name="Woyke T."/>
        </authorList>
    </citation>
    <scope>NUCLEOTIDE SEQUENCE</scope>
    <source>
        <strain evidence="2">GVMAG-M-3300018416-45</strain>
    </source>
</reference>
<keyword evidence="1" id="KW-0812">Transmembrane</keyword>
<protein>
    <submittedName>
        <fullName evidence="2">Uncharacterized protein</fullName>
    </submittedName>
</protein>
<evidence type="ECO:0000313" key="2">
    <source>
        <dbReference type="EMBL" id="QHS94518.1"/>
    </source>
</evidence>
<keyword evidence="1" id="KW-0472">Membrane</keyword>
<name>A0A6C0BSY0_9ZZZZ</name>
<dbReference type="EMBL" id="MN739226">
    <property type="protein sequence ID" value="QHS94518.1"/>
    <property type="molecule type" value="Genomic_DNA"/>
</dbReference>